<feature type="transmembrane region" description="Helical" evidence="1">
    <location>
        <begin position="42"/>
        <end position="62"/>
    </location>
</feature>
<dbReference type="RefSeq" id="WP_283430624.1">
    <property type="nucleotide sequence ID" value="NZ_CAWLDM010000001.1"/>
</dbReference>
<keyword evidence="1" id="KW-1133">Transmembrane helix</keyword>
<organism evidence="3 4">
    <name type="scientific">Neorhodopirellula lusitana</name>
    <dbReference type="NCBI Taxonomy" id="445327"/>
    <lineage>
        <taxon>Bacteria</taxon>
        <taxon>Pseudomonadati</taxon>
        <taxon>Planctomycetota</taxon>
        <taxon>Planctomycetia</taxon>
        <taxon>Pirellulales</taxon>
        <taxon>Pirellulaceae</taxon>
        <taxon>Neorhodopirellula</taxon>
    </lineage>
</organism>
<evidence type="ECO:0000256" key="1">
    <source>
        <dbReference type="SAM" id="Phobius"/>
    </source>
</evidence>
<keyword evidence="4" id="KW-1185">Reference proteome</keyword>
<feature type="transmembrane region" description="Helical" evidence="1">
    <location>
        <begin position="74"/>
        <end position="93"/>
    </location>
</feature>
<dbReference type="PROSITE" id="PS50990">
    <property type="entry name" value="PEPTIDASE_C39"/>
    <property type="match status" value="1"/>
</dbReference>
<sequence>MTAGFAHTDIELALAALVMTVLTLLAYRAGCRYRLKSPQLENAVLVGAIGLAFLLGWSFFGRLVWAEAIQASSVLYWSNLTPIALGFVGGLAGHTRSLRRGLRPVVVTLFWVLAIGFVATPIARPVFFPLSLETPAQWKNGVCMQSHEASCAPAAAVTLLKLNGITTSESELSSACLSSTLGTAPLGLYRGLKSFAGEHGLEAKVANTQPEDWVANGQLPNVALVKFDDLVGMPISNRFLGNRVSGHVITVLGRTDGGRWLIGDPAVGKISWSDEQLKARFTGEAIYLQANHSVE</sequence>
<comment type="caution">
    <text evidence="3">The sequence shown here is derived from an EMBL/GenBank/DDBJ whole genome shotgun (WGS) entry which is preliminary data.</text>
</comment>
<proteinExistence type="predicted"/>
<evidence type="ECO:0000313" key="4">
    <source>
        <dbReference type="Proteomes" id="UP001158067"/>
    </source>
</evidence>
<protein>
    <recommendedName>
        <fullName evidence="2">Peptidase C39 domain-containing protein</fullName>
    </recommendedName>
</protein>
<gene>
    <name evidence="3" type="ORF">SAMN06265222_101386</name>
</gene>
<feature type="transmembrane region" description="Helical" evidence="1">
    <location>
        <begin position="105"/>
        <end position="123"/>
    </location>
</feature>
<dbReference type="InterPro" id="IPR005074">
    <property type="entry name" value="Peptidase_C39"/>
</dbReference>
<keyword evidence="1" id="KW-0472">Membrane</keyword>
<dbReference type="Gene3D" id="3.90.70.10">
    <property type="entry name" value="Cysteine proteinases"/>
    <property type="match status" value="1"/>
</dbReference>
<evidence type="ECO:0000259" key="2">
    <source>
        <dbReference type="PROSITE" id="PS50990"/>
    </source>
</evidence>
<evidence type="ECO:0000313" key="3">
    <source>
        <dbReference type="EMBL" id="SMP39969.1"/>
    </source>
</evidence>
<dbReference type="EMBL" id="FXUG01000001">
    <property type="protein sequence ID" value="SMP39969.1"/>
    <property type="molecule type" value="Genomic_DNA"/>
</dbReference>
<feature type="domain" description="Peptidase C39" evidence="2">
    <location>
        <begin position="145"/>
        <end position="288"/>
    </location>
</feature>
<reference evidence="3 4" key="1">
    <citation type="submission" date="2017-05" db="EMBL/GenBank/DDBJ databases">
        <authorList>
            <person name="Varghese N."/>
            <person name="Submissions S."/>
        </authorList>
    </citation>
    <scope>NUCLEOTIDE SEQUENCE [LARGE SCALE GENOMIC DNA]</scope>
    <source>
        <strain evidence="3 4">DSM 25457</strain>
    </source>
</reference>
<keyword evidence="1" id="KW-0812">Transmembrane</keyword>
<dbReference type="Proteomes" id="UP001158067">
    <property type="component" value="Unassembled WGS sequence"/>
</dbReference>
<accession>A0ABY1PPY6</accession>
<feature type="transmembrane region" description="Helical" evidence="1">
    <location>
        <begin position="12"/>
        <end position="30"/>
    </location>
</feature>
<name>A0ABY1PPY6_9BACT</name>